<dbReference type="InterPro" id="IPR004629">
    <property type="entry name" value="WecG_TagA_CpsF"/>
</dbReference>
<dbReference type="OrthoDB" id="9771846at2"/>
<gene>
    <name evidence="3" type="ORF">X560_1494</name>
</gene>
<evidence type="ECO:0000256" key="2">
    <source>
        <dbReference type="ARBA" id="ARBA00022679"/>
    </source>
</evidence>
<dbReference type="Pfam" id="PF03808">
    <property type="entry name" value="Glyco_tran_WecG"/>
    <property type="match status" value="1"/>
</dbReference>
<dbReference type="GO" id="GO:0016758">
    <property type="term" value="F:hexosyltransferase activity"/>
    <property type="evidence" value="ECO:0007669"/>
    <property type="project" value="TreeGrafter"/>
</dbReference>
<name>A0A0J8GBC1_9LIST</name>
<keyword evidence="2 3" id="KW-0808">Transferase</keyword>
<evidence type="ECO:0000313" key="4">
    <source>
        <dbReference type="Proteomes" id="UP000052258"/>
    </source>
</evidence>
<dbReference type="EMBL" id="AZHO01000012">
    <property type="protein sequence ID" value="KMT59940.1"/>
    <property type="molecule type" value="Genomic_DNA"/>
</dbReference>
<accession>A0A0J8GBC1</accession>
<dbReference type="PANTHER" id="PTHR34136">
    <property type="match status" value="1"/>
</dbReference>
<evidence type="ECO:0000256" key="1">
    <source>
        <dbReference type="ARBA" id="ARBA00022676"/>
    </source>
</evidence>
<reference evidence="3 4" key="1">
    <citation type="journal article" date="2015" name="Genome Biol. Evol.">
        <title>Comparative Genomics of Listeria Sensu Lato: Genus-Wide Differences in Evolutionary Dynamics and the Progressive Gain of Complex, Potentially Pathogenicity-Related Traits through Lateral Gene Transfer.</title>
        <authorList>
            <person name="Chiara M."/>
            <person name="Caruso M."/>
            <person name="D'Erchia A.M."/>
            <person name="Manzari C."/>
            <person name="Fraccalvieri R."/>
            <person name="Goffredo E."/>
            <person name="Latorre L."/>
            <person name="Miccolupo A."/>
            <person name="Padalino I."/>
            <person name="Santagada G."/>
            <person name="Chiocco D."/>
            <person name="Pesole G."/>
            <person name="Horner D.S."/>
            <person name="Parisi A."/>
        </authorList>
    </citation>
    <scope>NUCLEOTIDE SEQUENCE [LARGE SCALE GENOMIC DNA]</scope>
    <source>
        <strain evidence="3 4">1991</strain>
    </source>
</reference>
<protein>
    <submittedName>
        <fullName evidence="3">Beta-1,4-N-acetyl-mannosaminyltransferase</fullName>
    </submittedName>
</protein>
<dbReference type="RefSeq" id="WP_007477666.1">
    <property type="nucleotide sequence ID" value="NZ_KQ130614.1"/>
</dbReference>
<dbReference type="AlphaFoldDB" id="A0A0J8GBC1"/>
<organism evidence="3 4">
    <name type="scientific">Listeria fleischmannii 1991</name>
    <dbReference type="NCBI Taxonomy" id="1430899"/>
    <lineage>
        <taxon>Bacteria</taxon>
        <taxon>Bacillati</taxon>
        <taxon>Bacillota</taxon>
        <taxon>Bacilli</taxon>
        <taxon>Bacillales</taxon>
        <taxon>Listeriaceae</taxon>
        <taxon>Listeria</taxon>
    </lineage>
</organism>
<dbReference type="PATRIC" id="fig|1430899.3.peg.1250"/>
<dbReference type="PANTHER" id="PTHR34136:SF1">
    <property type="entry name" value="UDP-N-ACETYL-D-MANNOSAMINURONIC ACID TRANSFERASE"/>
    <property type="match status" value="1"/>
</dbReference>
<dbReference type="CDD" id="cd06533">
    <property type="entry name" value="Glyco_transf_WecG_TagA"/>
    <property type="match status" value="1"/>
</dbReference>
<evidence type="ECO:0000313" key="3">
    <source>
        <dbReference type="EMBL" id="KMT59940.1"/>
    </source>
</evidence>
<sequence length="249" mass="28571">MTKRIHLLGSVLDPLTMNETLRHVEKLILDKKPSQHVVINASKINLMAESEELRAIINSSPLVNADGQSVVFAARFLGYDVPERVTGIDLFENLVALAASKGYRPYYFGATEEVVQTVVKKHQEAYPELDVAGYRNGYFDEAESVQIAKEIRESHADILFVAFSSPKKEFWVNAHKEAMQVPFVMGVGGSFDIISGKTKRAPKWMQKAGLEWFFRFIQEPRRMFKRYAVGNYRFIKHVMQEKRKRKRSV</sequence>
<keyword evidence="1" id="KW-0328">Glycosyltransferase</keyword>
<keyword evidence="4" id="KW-1185">Reference proteome</keyword>
<proteinExistence type="predicted"/>
<dbReference type="NCBIfam" id="TIGR00696">
    <property type="entry name" value="wecG_tagA_cpsF"/>
    <property type="match status" value="1"/>
</dbReference>
<comment type="caution">
    <text evidence="3">The sequence shown here is derived from an EMBL/GenBank/DDBJ whole genome shotgun (WGS) entry which is preliminary data.</text>
</comment>
<dbReference type="Proteomes" id="UP000052258">
    <property type="component" value="Unassembled WGS sequence"/>
</dbReference>